<accession>A0A5B7FC64</accession>
<evidence type="ECO:0000313" key="3">
    <source>
        <dbReference type="Proteomes" id="UP000324222"/>
    </source>
</evidence>
<name>A0A5B7FC64_PORTR</name>
<reference evidence="2 3" key="1">
    <citation type="submission" date="2019-05" db="EMBL/GenBank/DDBJ databases">
        <title>Another draft genome of Portunus trituberculatus and its Hox gene families provides insights of decapod evolution.</title>
        <authorList>
            <person name="Jeong J.-H."/>
            <person name="Song I."/>
            <person name="Kim S."/>
            <person name="Choi T."/>
            <person name="Kim D."/>
            <person name="Ryu S."/>
            <person name="Kim W."/>
        </authorList>
    </citation>
    <scope>NUCLEOTIDE SEQUENCE [LARGE SCALE GENOMIC DNA]</scope>
    <source>
        <tissue evidence="2">Muscle</tissue>
    </source>
</reference>
<sequence length="86" mass="9329">MQGCPDQIDFDAVFALNPDLAPQDQNLMPPPKLVSQPYPRSLCPSLPPPCLPYPIAQSQFALPSLPPPSTPFTPPTVAPYKPHTSH</sequence>
<protein>
    <submittedName>
        <fullName evidence="2">Uncharacterized protein</fullName>
    </submittedName>
</protein>
<organism evidence="2 3">
    <name type="scientific">Portunus trituberculatus</name>
    <name type="common">Swimming crab</name>
    <name type="synonym">Neptunus trituberculatus</name>
    <dbReference type="NCBI Taxonomy" id="210409"/>
    <lineage>
        <taxon>Eukaryota</taxon>
        <taxon>Metazoa</taxon>
        <taxon>Ecdysozoa</taxon>
        <taxon>Arthropoda</taxon>
        <taxon>Crustacea</taxon>
        <taxon>Multicrustacea</taxon>
        <taxon>Malacostraca</taxon>
        <taxon>Eumalacostraca</taxon>
        <taxon>Eucarida</taxon>
        <taxon>Decapoda</taxon>
        <taxon>Pleocyemata</taxon>
        <taxon>Brachyura</taxon>
        <taxon>Eubrachyura</taxon>
        <taxon>Portunoidea</taxon>
        <taxon>Portunidae</taxon>
        <taxon>Portuninae</taxon>
        <taxon>Portunus</taxon>
    </lineage>
</organism>
<proteinExistence type="predicted"/>
<evidence type="ECO:0000256" key="1">
    <source>
        <dbReference type="SAM" id="MobiDB-lite"/>
    </source>
</evidence>
<gene>
    <name evidence="2" type="ORF">E2C01_036480</name>
</gene>
<feature type="region of interest" description="Disordered" evidence="1">
    <location>
        <begin position="62"/>
        <end position="86"/>
    </location>
</feature>
<dbReference type="Proteomes" id="UP000324222">
    <property type="component" value="Unassembled WGS sequence"/>
</dbReference>
<dbReference type="AlphaFoldDB" id="A0A5B7FC64"/>
<feature type="compositionally biased region" description="Pro residues" evidence="1">
    <location>
        <begin position="64"/>
        <end position="77"/>
    </location>
</feature>
<dbReference type="EMBL" id="VSRR010005592">
    <property type="protein sequence ID" value="MPC42849.1"/>
    <property type="molecule type" value="Genomic_DNA"/>
</dbReference>
<keyword evidence="3" id="KW-1185">Reference proteome</keyword>
<comment type="caution">
    <text evidence="2">The sequence shown here is derived from an EMBL/GenBank/DDBJ whole genome shotgun (WGS) entry which is preliminary data.</text>
</comment>
<evidence type="ECO:0000313" key="2">
    <source>
        <dbReference type="EMBL" id="MPC42849.1"/>
    </source>
</evidence>